<feature type="region of interest" description="Disordered" evidence="1">
    <location>
        <begin position="360"/>
        <end position="394"/>
    </location>
</feature>
<name>A0A0F4G8R7_9PEZI</name>
<evidence type="ECO:0000313" key="4">
    <source>
        <dbReference type="Proteomes" id="UP000033647"/>
    </source>
</evidence>
<feature type="compositionally biased region" description="Basic and acidic residues" evidence="1">
    <location>
        <begin position="548"/>
        <end position="557"/>
    </location>
</feature>
<organism evidence="3 4">
    <name type="scientific">Zymoseptoria brevis</name>
    <dbReference type="NCBI Taxonomy" id="1047168"/>
    <lineage>
        <taxon>Eukaryota</taxon>
        <taxon>Fungi</taxon>
        <taxon>Dikarya</taxon>
        <taxon>Ascomycota</taxon>
        <taxon>Pezizomycotina</taxon>
        <taxon>Dothideomycetes</taxon>
        <taxon>Dothideomycetidae</taxon>
        <taxon>Mycosphaerellales</taxon>
        <taxon>Mycosphaerellaceae</taxon>
        <taxon>Zymoseptoria</taxon>
    </lineage>
</organism>
<dbReference type="InterPro" id="IPR036028">
    <property type="entry name" value="SH3-like_dom_sf"/>
</dbReference>
<feature type="region of interest" description="Disordered" evidence="1">
    <location>
        <begin position="36"/>
        <end position="56"/>
    </location>
</feature>
<sequence length="608" mass="64286">MDEVNISPYCCDSRLERETNTTSGTTRIPIDEAGLSNMHTRSFTSQPRPRRSRRSNLSTSTSLCALLVCSASLANAQDCIPLRDSTACPAFNSASISTNRDLTGLFPFLSSVTDTSSFDSGLTSYIAGGFTELRFQDLIGCSNVNLDNTTAFYARYTTSVLCNAIIQNSIDACGLTGDATTPLCANSCADYAESEQEIVASDVCGNAGNNALTQIRADFTNCALPARAITGDCIEGSANEQNDCGYSNNLGGLCSYCSMSSPNATDSCCVFSKTTERCEGVVLPVIATASLQPLTTTVTATGTQAAASATDVASKDHKSNRLSGGAIAGIVIGSIFGIAALLALVTLGCLAVRRRKQASPATSVFNQPYQGRAPSPEYHDGAGEMSERGGGGLPVLGGGRVARMAALEDARADGRPVYLASGYATTSESDPSPNSRPQGPKRSGSLSGARAMMLPGGNNPINNNETSPSSGGEYTSPESHGQSEQLDFFKDYYSQDEIRPGNLVSTLWAYEPRAADEFALERGDMIKVLGIWDDGWATGTRVRQRAAEWKPDGEIQRDSGLSSSHGKRKTLDEGEVKAFPLVCICLPQHWAKTIEGDSTEEGPVFGDR</sequence>
<accession>A0A0F4G8R7</accession>
<feature type="region of interest" description="Disordered" evidence="1">
    <location>
        <begin position="423"/>
        <end position="483"/>
    </location>
</feature>
<feature type="compositionally biased region" description="Polar residues" evidence="1">
    <location>
        <begin position="423"/>
        <end position="437"/>
    </location>
</feature>
<evidence type="ECO:0000256" key="2">
    <source>
        <dbReference type="SAM" id="Phobius"/>
    </source>
</evidence>
<dbReference type="STRING" id="1047168.A0A0F4G8R7"/>
<comment type="caution">
    <text evidence="3">The sequence shown here is derived from an EMBL/GenBank/DDBJ whole genome shotgun (WGS) entry which is preliminary data.</text>
</comment>
<evidence type="ECO:0000256" key="1">
    <source>
        <dbReference type="SAM" id="MobiDB-lite"/>
    </source>
</evidence>
<gene>
    <name evidence="3" type="ORF">TI39_contig4321g00011</name>
</gene>
<dbReference type="Gene3D" id="2.30.30.40">
    <property type="entry name" value="SH3 Domains"/>
    <property type="match status" value="1"/>
</dbReference>
<dbReference type="AlphaFoldDB" id="A0A0F4G8R7"/>
<feature type="compositionally biased region" description="Basic and acidic residues" evidence="1">
    <location>
        <begin position="377"/>
        <end position="387"/>
    </location>
</feature>
<dbReference type="Proteomes" id="UP000033647">
    <property type="component" value="Unassembled WGS sequence"/>
</dbReference>
<feature type="transmembrane region" description="Helical" evidence="2">
    <location>
        <begin position="326"/>
        <end position="352"/>
    </location>
</feature>
<keyword evidence="4" id="KW-1185">Reference proteome</keyword>
<protein>
    <submittedName>
        <fullName evidence="3">Sh3 domain-containing protein</fullName>
    </submittedName>
</protein>
<feature type="compositionally biased region" description="Polar residues" evidence="1">
    <location>
        <begin position="459"/>
        <end position="483"/>
    </location>
</feature>
<keyword evidence="2" id="KW-1133">Transmembrane helix</keyword>
<feature type="region of interest" description="Disordered" evidence="1">
    <location>
        <begin position="548"/>
        <end position="569"/>
    </location>
</feature>
<keyword evidence="2" id="KW-0812">Transmembrane</keyword>
<feature type="compositionally biased region" description="Polar residues" evidence="1">
    <location>
        <begin position="360"/>
        <end position="369"/>
    </location>
</feature>
<reference evidence="3 4" key="1">
    <citation type="submission" date="2015-03" db="EMBL/GenBank/DDBJ databases">
        <title>RNA-seq based gene annotation and comparative genomics of four Zymoseptoria species reveal species-specific pathogenicity related genes and transposable element activity.</title>
        <authorList>
            <person name="Grandaubert J."/>
            <person name="Bhattacharyya A."/>
            <person name="Stukenbrock E.H."/>
        </authorList>
    </citation>
    <scope>NUCLEOTIDE SEQUENCE [LARGE SCALE GENOMIC DNA]</scope>
    <source>
        <strain evidence="3 4">Zb18110</strain>
    </source>
</reference>
<evidence type="ECO:0000313" key="3">
    <source>
        <dbReference type="EMBL" id="KJX93407.1"/>
    </source>
</evidence>
<keyword evidence="2" id="KW-0472">Membrane</keyword>
<proteinExistence type="predicted"/>
<dbReference type="EMBL" id="LAFY01004280">
    <property type="protein sequence ID" value="KJX93407.1"/>
    <property type="molecule type" value="Genomic_DNA"/>
</dbReference>
<dbReference type="OrthoDB" id="2163411at2759"/>
<dbReference type="SUPFAM" id="SSF50044">
    <property type="entry name" value="SH3-domain"/>
    <property type="match status" value="1"/>
</dbReference>